<protein>
    <recommendedName>
        <fullName evidence="2">Tetratricopeptide repeat protein</fullName>
    </recommendedName>
</protein>
<evidence type="ECO:0008006" key="2">
    <source>
        <dbReference type="Google" id="ProtNLM"/>
    </source>
</evidence>
<proteinExistence type="predicted"/>
<name>A0AA48M4Q3_9ZZZZ</name>
<dbReference type="SUPFAM" id="SSF48452">
    <property type="entry name" value="TPR-like"/>
    <property type="match status" value="1"/>
</dbReference>
<dbReference type="InterPro" id="IPR012668">
    <property type="entry name" value="CHP02466"/>
</dbReference>
<dbReference type="EMBL" id="OY288114">
    <property type="protein sequence ID" value="CAJ0888710.1"/>
    <property type="molecule type" value="Genomic_DNA"/>
</dbReference>
<dbReference type="Pfam" id="PF13428">
    <property type="entry name" value="TPR_14"/>
    <property type="match status" value="1"/>
</dbReference>
<organism evidence="1">
    <name type="scientific">freshwater sediment metagenome</name>
    <dbReference type="NCBI Taxonomy" id="556182"/>
    <lineage>
        <taxon>unclassified sequences</taxon>
        <taxon>metagenomes</taxon>
        <taxon>ecological metagenomes</taxon>
    </lineage>
</organism>
<dbReference type="Gene3D" id="2.60.120.620">
    <property type="entry name" value="q2cbj1_9rhob like domain"/>
    <property type="match status" value="1"/>
</dbReference>
<accession>A0AA48M4Q3</accession>
<gene>
    <name evidence="1" type="ORF">AMST5_03900</name>
</gene>
<reference evidence="1" key="1">
    <citation type="submission" date="2023-07" db="EMBL/GenBank/DDBJ databases">
        <authorList>
            <person name="Pelsma A.J. K."/>
        </authorList>
    </citation>
    <scope>NUCLEOTIDE SEQUENCE</scope>
</reference>
<dbReference type="Pfam" id="PF13759">
    <property type="entry name" value="2OG-FeII_Oxy_5"/>
    <property type="match status" value="1"/>
</dbReference>
<dbReference type="InterPro" id="IPR011990">
    <property type="entry name" value="TPR-like_helical_dom_sf"/>
</dbReference>
<sequence>MKWVQLLRESRRQAFVDLARKAVTLQPSLLSTQEALGSLLLAACEYDEAIQVLSRAVVTLPTAPTLHLMLADAYFQKGESALAWSALQRSPISPGECSRLSIERLTLGLRILECLNAFDDAAKIATNLLQFDPVNEHALRYLANYSRSKGNLESVLDICQAALAHQTGNTSAYYELALTFALMGRRDEAQEMMNLNQFINVLDLENPCSYRDAFAFESALAAEIASDETLKSDPPGTSTQGGFHTDLYLPHSEEQTSLCDLICLIQSQVECFAAELKGPPESPFVKRRPEQARLNAWAVVHPSHGRQTSHIHPQGWLSGVYYVSAPKGSIQGARPGSLVLGPVDEELNFDPPWGVREINPAPGRLVLFPSYIPHATIPSGSPEPRICVAFDVIPWV</sequence>
<evidence type="ECO:0000313" key="1">
    <source>
        <dbReference type="EMBL" id="CAJ0888710.1"/>
    </source>
</evidence>
<dbReference type="Gene3D" id="1.25.40.10">
    <property type="entry name" value="Tetratricopeptide repeat domain"/>
    <property type="match status" value="1"/>
</dbReference>
<dbReference type="AlphaFoldDB" id="A0AA48M4Q3"/>